<dbReference type="PANTHER" id="PTHR43303:SF4">
    <property type="entry name" value="NADPH DEHYDROGENASE C23G7.10C-RELATED"/>
    <property type="match status" value="1"/>
</dbReference>
<evidence type="ECO:0000313" key="8">
    <source>
        <dbReference type="Proteomes" id="UP001157161"/>
    </source>
</evidence>
<dbReference type="Proteomes" id="UP001157161">
    <property type="component" value="Unassembled WGS sequence"/>
</dbReference>
<dbReference type="EMBL" id="BSUM01000001">
    <property type="protein sequence ID" value="GMA30887.1"/>
    <property type="molecule type" value="Genomic_DNA"/>
</dbReference>
<keyword evidence="3" id="KW-0288">FMN</keyword>
<reference evidence="7" key="1">
    <citation type="journal article" date="2014" name="Int. J. Syst. Evol. Microbiol.">
        <title>Complete genome sequence of Corynebacterium casei LMG S-19264T (=DSM 44701T), isolated from a smear-ripened cheese.</title>
        <authorList>
            <consortium name="US DOE Joint Genome Institute (JGI-PGF)"/>
            <person name="Walter F."/>
            <person name="Albersmeier A."/>
            <person name="Kalinowski J."/>
            <person name="Ruckert C."/>
        </authorList>
    </citation>
    <scope>NUCLEOTIDE SEQUENCE</scope>
    <source>
        <strain evidence="7">NBRC 112290</strain>
    </source>
</reference>
<dbReference type="Gene3D" id="3.20.20.70">
    <property type="entry name" value="Aldolase class I"/>
    <property type="match status" value="1"/>
</dbReference>
<dbReference type="AlphaFoldDB" id="A0AA37XDS5"/>
<dbReference type="GO" id="GO:0010181">
    <property type="term" value="F:FMN binding"/>
    <property type="evidence" value="ECO:0007669"/>
    <property type="project" value="InterPro"/>
</dbReference>
<dbReference type="InterPro" id="IPR013785">
    <property type="entry name" value="Aldolase_TIM"/>
</dbReference>
<dbReference type="InterPro" id="IPR001155">
    <property type="entry name" value="OxRdtase_FMN_N"/>
</dbReference>
<dbReference type="InterPro" id="IPR044152">
    <property type="entry name" value="YqjM-like"/>
</dbReference>
<proteinExistence type="predicted"/>
<evidence type="ECO:0000256" key="4">
    <source>
        <dbReference type="ARBA" id="ARBA00022857"/>
    </source>
</evidence>
<accession>A0AA37XDS5</accession>
<evidence type="ECO:0000256" key="5">
    <source>
        <dbReference type="ARBA" id="ARBA00023002"/>
    </source>
</evidence>
<organism evidence="7 8">
    <name type="scientific">Litorihabitans aurantiacus</name>
    <dbReference type="NCBI Taxonomy" id="1930061"/>
    <lineage>
        <taxon>Bacteria</taxon>
        <taxon>Bacillati</taxon>
        <taxon>Actinomycetota</taxon>
        <taxon>Actinomycetes</taxon>
        <taxon>Micrococcales</taxon>
        <taxon>Beutenbergiaceae</taxon>
        <taxon>Litorihabitans</taxon>
    </lineage>
</organism>
<evidence type="ECO:0000256" key="1">
    <source>
        <dbReference type="ARBA" id="ARBA00001917"/>
    </source>
</evidence>
<name>A0AA37XDS5_9MICO</name>
<dbReference type="PANTHER" id="PTHR43303">
    <property type="entry name" value="NADPH DEHYDROGENASE C23G7.10C-RELATED"/>
    <property type="match status" value="1"/>
</dbReference>
<evidence type="ECO:0000259" key="6">
    <source>
        <dbReference type="Pfam" id="PF00724"/>
    </source>
</evidence>
<feature type="domain" description="NADH:flavin oxidoreductase/NADH oxidase N-terminal" evidence="6">
    <location>
        <begin position="3"/>
        <end position="122"/>
    </location>
</feature>
<dbReference type="GO" id="GO:0050661">
    <property type="term" value="F:NADP binding"/>
    <property type="evidence" value="ECO:0007669"/>
    <property type="project" value="InterPro"/>
</dbReference>
<comment type="cofactor">
    <cofactor evidence="1">
        <name>FMN</name>
        <dbReference type="ChEBI" id="CHEBI:58210"/>
    </cofactor>
</comment>
<reference evidence="7" key="2">
    <citation type="submission" date="2023-02" db="EMBL/GenBank/DDBJ databases">
        <authorList>
            <person name="Sun Q."/>
            <person name="Mori K."/>
        </authorList>
    </citation>
    <scope>NUCLEOTIDE SEQUENCE</scope>
    <source>
        <strain evidence="7">NBRC 112290</strain>
    </source>
</reference>
<comment type="caution">
    <text evidence="7">The sequence shown here is derived from an EMBL/GenBank/DDBJ whole genome shotgun (WGS) entry which is preliminary data.</text>
</comment>
<keyword evidence="8" id="KW-1185">Reference proteome</keyword>
<keyword evidence="5" id="KW-0560">Oxidoreductase</keyword>
<sequence>MTDLFDPLTLRGTTARNRAWVSPMCTYSCEAGDGVVTDWHLVHYGSFAMGGAGLVLTEATAVAPRGRLTLQDAGLWDDAQVPAWRRVVAAVHDGGAAICVQLAHAGRKASKYRELPDATGAVARYRTTTAGGSPAA</sequence>
<evidence type="ECO:0000313" key="7">
    <source>
        <dbReference type="EMBL" id="GMA30887.1"/>
    </source>
</evidence>
<keyword evidence="2" id="KW-0285">Flavoprotein</keyword>
<gene>
    <name evidence="7" type="ORF">GCM10025875_08790</name>
</gene>
<evidence type="ECO:0000256" key="2">
    <source>
        <dbReference type="ARBA" id="ARBA00022630"/>
    </source>
</evidence>
<dbReference type="Pfam" id="PF00724">
    <property type="entry name" value="Oxidored_FMN"/>
    <property type="match status" value="1"/>
</dbReference>
<protein>
    <recommendedName>
        <fullName evidence="6">NADH:flavin oxidoreductase/NADH oxidase N-terminal domain-containing protein</fullName>
    </recommendedName>
</protein>
<dbReference type="SUPFAM" id="SSF51395">
    <property type="entry name" value="FMN-linked oxidoreductases"/>
    <property type="match status" value="1"/>
</dbReference>
<dbReference type="GO" id="GO:0003959">
    <property type="term" value="F:NADPH dehydrogenase activity"/>
    <property type="evidence" value="ECO:0007669"/>
    <property type="project" value="InterPro"/>
</dbReference>
<keyword evidence="4" id="KW-0521">NADP</keyword>
<evidence type="ECO:0000256" key="3">
    <source>
        <dbReference type="ARBA" id="ARBA00022643"/>
    </source>
</evidence>
<dbReference type="RefSeq" id="WP_348525497.1">
    <property type="nucleotide sequence ID" value="NZ_BSUM01000001.1"/>
</dbReference>